<dbReference type="Proteomes" id="UP000439123">
    <property type="component" value="Unassembled WGS sequence"/>
</dbReference>
<accession>A0A653KV25</accession>
<reference evidence="1 2" key="1">
    <citation type="submission" date="2019-10" db="EMBL/GenBank/DDBJ databases">
        <authorList>
            <person name="Karimi E."/>
        </authorList>
    </citation>
    <scope>NUCLEOTIDE SEQUENCE [LARGE SCALE GENOMIC DNA]</scope>
    <source>
        <strain evidence="1">Aeromonas sp. 8C</strain>
    </source>
</reference>
<name>A0A653KV25_AERVE</name>
<gene>
    <name evidence="1" type="ORF">AERO8C_140118</name>
</gene>
<dbReference type="AlphaFoldDB" id="A0A653KV25"/>
<organism evidence="1 2">
    <name type="scientific">Aeromonas veronii</name>
    <dbReference type="NCBI Taxonomy" id="654"/>
    <lineage>
        <taxon>Bacteria</taxon>
        <taxon>Pseudomonadati</taxon>
        <taxon>Pseudomonadota</taxon>
        <taxon>Gammaproteobacteria</taxon>
        <taxon>Aeromonadales</taxon>
        <taxon>Aeromonadaceae</taxon>
        <taxon>Aeromonas</taxon>
    </lineage>
</organism>
<evidence type="ECO:0000313" key="2">
    <source>
        <dbReference type="Proteomes" id="UP000439123"/>
    </source>
</evidence>
<proteinExistence type="predicted"/>
<protein>
    <submittedName>
        <fullName evidence="1">Uncharacterized protein</fullName>
    </submittedName>
</protein>
<dbReference type="EMBL" id="CABWLC010000006">
    <property type="protein sequence ID" value="VXA82629.1"/>
    <property type="molecule type" value="Genomic_DNA"/>
</dbReference>
<evidence type="ECO:0000313" key="1">
    <source>
        <dbReference type="EMBL" id="VXA82629.1"/>
    </source>
</evidence>
<sequence length="38" mass="3985">MVLSTCSGKLAARCAQLGQQNKILITLIHGLNIFSAGL</sequence>